<organism evidence="7 8">
    <name type="scientific">Rhizocola hellebori</name>
    <dbReference type="NCBI Taxonomy" id="1392758"/>
    <lineage>
        <taxon>Bacteria</taxon>
        <taxon>Bacillati</taxon>
        <taxon>Actinomycetota</taxon>
        <taxon>Actinomycetes</taxon>
        <taxon>Micromonosporales</taxon>
        <taxon>Micromonosporaceae</taxon>
        <taxon>Rhizocola</taxon>
    </lineage>
</organism>
<dbReference type="SMART" id="SM00862">
    <property type="entry name" value="Trans_reg_C"/>
    <property type="match status" value="1"/>
</dbReference>
<dbReference type="Proteomes" id="UP000612899">
    <property type="component" value="Unassembled WGS sequence"/>
</dbReference>
<evidence type="ECO:0000313" key="8">
    <source>
        <dbReference type="Proteomes" id="UP000612899"/>
    </source>
</evidence>
<evidence type="ECO:0000256" key="4">
    <source>
        <dbReference type="ARBA" id="ARBA00023163"/>
    </source>
</evidence>
<dbReference type="InterPro" id="IPR005158">
    <property type="entry name" value="BTAD"/>
</dbReference>
<dbReference type="InterPro" id="IPR001867">
    <property type="entry name" value="OmpR/PhoB-type_DNA-bd"/>
</dbReference>
<dbReference type="InterPro" id="IPR011990">
    <property type="entry name" value="TPR-like_helical_dom_sf"/>
</dbReference>
<dbReference type="InterPro" id="IPR016032">
    <property type="entry name" value="Sig_transdc_resp-reg_C-effctor"/>
</dbReference>
<comment type="caution">
    <text evidence="7">The sequence shown here is derived from an EMBL/GenBank/DDBJ whole genome shotgun (WGS) entry which is preliminary data.</text>
</comment>
<dbReference type="InterPro" id="IPR051677">
    <property type="entry name" value="AfsR-DnrI-RedD_regulator"/>
</dbReference>
<dbReference type="GO" id="GO:0000160">
    <property type="term" value="P:phosphorelay signal transduction system"/>
    <property type="evidence" value="ECO:0007669"/>
    <property type="project" value="InterPro"/>
</dbReference>
<dbReference type="PRINTS" id="PR00364">
    <property type="entry name" value="DISEASERSIST"/>
</dbReference>
<evidence type="ECO:0000256" key="2">
    <source>
        <dbReference type="ARBA" id="ARBA00023015"/>
    </source>
</evidence>
<dbReference type="PROSITE" id="PS51755">
    <property type="entry name" value="OMPR_PHOB"/>
    <property type="match status" value="1"/>
</dbReference>
<gene>
    <name evidence="7" type="ORF">Rhe02_52870</name>
</gene>
<dbReference type="PANTHER" id="PTHR35807:SF1">
    <property type="entry name" value="TRANSCRIPTIONAL REGULATOR REDD"/>
    <property type="match status" value="1"/>
</dbReference>
<protein>
    <submittedName>
        <fullName evidence="7">SARP family transcriptional regulator</fullName>
    </submittedName>
</protein>
<accession>A0A8J3QCN0</accession>
<dbReference type="EMBL" id="BONY01000034">
    <property type="protein sequence ID" value="GIH07220.1"/>
    <property type="molecule type" value="Genomic_DNA"/>
</dbReference>
<keyword evidence="2" id="KW-0805">Transcription regulation</keyword>
<dbReference type="SUPFAM" id="SSF52540">
    <property type="entry name" value="P-loop containing nucleoside triphosphate hydrolases"/>
    <property type="match status" value="1"/>
</dbReference>
<dbReference type="SUPFAM" id="SSF46894">
    <property type="entry name" value="C-terminal effector domain of the bipartite response regulators"/>
    <property type="match status" value="1"/>
</dbReference>
<evidence type="ECO:0000256" key="5">
    <source>
        <dbReference type="PROSITE-ProRule" id="PRU01091"/>
    </source>
</evidence>
<dbReference type="GO" id="GO:0006355">
    <property type="term" value="P:regulation of DNA-templated transcription"/>
    <property type="evidence" value="ECO:0007669"/>
    <property type="project" value="InterPro"/>
</dbReference>
<dbReference type="GO" id="GO:0043531">
    <property type="term" value="F:ADP binding"/>
    <property type="evidence" value="ECO:0007669"/>
    <property type="project" value="InterPro"/>
</dbReference>
<dbReference type="Gene3D" id="1.10.10.10">
    <property type="entry name" value="Winged helix-like DNA-binding domain superfamily/Winged helix DNA-binding domain"/>
    <property type="match status" value="1"/>
</dbReference>
<reference evidence="7" key="1">
    <citation type="submission" date="2021-01" db="EMBL/GenBank/DDBJ databases">
        <title>Whole genome shotgun sequence of Rhizocola hellebori NBRC 109834.</title>
        <authorList>
            <person name="Komaki H."/>
            <person name="Tamura T."/>
        </authorList>
    </citation>
    <scope>NUCLEOTIDE SEQUENCE</scope>
    <source>
        <strain evidence="7">NBRC 109834</strain>
    </source>
</reference>
<evidence type="ECO:0000259" key="6">
    <source>
        <dbReference type="PROSITE" id="PS51755"/>
    </source>
</evidence>
<comment type="similarity">
    <text evidence="1">Belongs to the AfsR/DnrI/RedD regulatory family.</text>
</comment>
<keyword evidence="4" id="KW-0804">Transcription</keyword>
<keyword evidence="3 5" id="KW-0238">DNA-binding</keyword>
<dbReference type="Pfam" id="PF00486">
    <property type="entry name" value="Trans_reg_C"/>
    <property type="match status" value="1"/>
</dbReference>
<dbReference type="Gene3D" id="3.40.50.300">
    <property type="entry name" value="P-loop containing nucleotide triphosphate hydrolases"/>
    <property type="match status" value="1"/>
</dbReference>
<feature type="DNA-binding region" description="OmpR/PhoB-type" evidence="5">
    <location>
        <begin position="1"/>
        <end position="82"/>
    </location>
</feature>
<dbReference type="InterPro" id="IPR027417">
    <property type="entry name" value="P-loop_NTPase"/>
</dbReference>
<evidence type="ECO:0000256" key="3">
    <source>
        <dbReference type="ARBA" id="ARBA00023125"/>
    </source>
</evidence>
<feature type="domain" description="OmpR/PhoB-type" evidence="6">
    <location>
        <begin position="1"/>
        <end position="82"/>
    </location>
</feature>
<keyword evidence="8" id="KW-1185">Reference proteome</keyword>
<evidence type="ECO:0000256" key="1">
    <source>
        <dbReference type="ARBA" id="ARBA00005820"/>
    </source>
</evidence>
<dbReference type="CDD" id="cd15831">
    <property type="entry name" value="BTAD"/>
    <property type="match status" value="1"/>
</dbReference>
<dbReference type="AlphaFoldDB" id="A0A8J3QCN0"/>
<dbReference type="SUPFAM" id="SSF48452">
    <property type="entry name" value="TPR-like"/>
    <property type="match status" value="3"/>
</dbReference>
<dbReference type="GO" id="GO:0003677">
    <property type="term" value="F:DNA binding"/>
    <property type="evidence" value="ECO:0007669"/>
    <property type="project" value="UniProtKB-UniRule"/>
</dbReference>
<proteinExistence type="inferred from homology"/>
<sequence>MAVDGDSRLELGRRKERCLLGLLLLEAGRVVPRERLFELLWDGRPPASARAALHTYVTRLRGGLSAHGVQVVMKGDGYLVEVDRASVDVHRFSAALARARGIADPLDRAAELEEALRLWRGQLLADVAGDGLRERLGTALEDQRLEALELKAEADLALGRAAQAAGQLAALSQAHPTRERLVELLMLARYRQGRQVDALAAFRALRERLVAELGVEPTPQLHALHRRILTNDPELTAASPVAARRFLPRSVPGFTGRREELLTLDRIAREQPDSSTTVVIGAVTGLGGVGKTALAVRWAHLSADRFPDGQFYVNLRGYSPGEPMRAAEALTQLLRALGVAADRLPSTVDEAADLYRSLVAQRSVLILLDNALSADQVRPLLPGGPRNLVLITSRDKLSGLVAIDGARRLTVAELTEADAFELLRHVLGRSRVEAEPEATRELSAWCGNLPLALRIAAATLADDPHQTIADYITDLRNRDRIAALAIADDPAHALTTVFGQSYRHLSEVDGRLFRLLGLLTSGDFSSAAAAALADLTVPDTEAALTRLSQAHLVTQERPGRFGMHDLVREFASGLAPGDESHAAMRRLATWQLDRLAAVAEILPGFRVRLSVSTSAPFPTEAAATSWLEAEADTVISALTCYTKAGWHDDVWHLAGLLREPLRRSGRADEWNTVAQIGLDSAIEVGDGYGEAYMRDMLAGCYQDRRMIAEAVAEHRRARALYLQVDDHLGAANCADALGVLHQQLGDLVEAEQLHGEAHAALGYLEDPILGTHSRIHYGTLLGRLGRLTEAAAQFRLALAGAAAINDLFLACFAHHNLAFALLRMQRHEEGARHARAEIELAQLAGSLDRAARGWEMLGDCLFDDDHPQAMEAYRRALELYERQRDSQGEELRHRIDRPR</sequence>
<name>A0A8J3QCN0_9ACTN</name>
<dbReference type="Gene3D" id="1.25.40.10">
    <property type="entry name" value="Tetratricopeptide repeat domain"/>
    <property type="match status" value="3"/>
</dbReference>
<dbReference type="InterPro" id="IPR036388">
    <property type="entry name" value="WH-like_DNA-bd_sf"/>
</dbReference>
<evidence type="ECO:0000313" key="7">
    <source>
        <dbReference type="EMBL" id="GIH07220.1"/>
    </source>
</evidence>
<dbReference type="SMART" id="SM01043">
    <property type="entry name" value="BTAD"/>
    <property type="match status" value="1"/>
</dbReference>
<dbReference type="PANTHER" id="PTHR35807">
    <property type="entry name" value="TRANSCRIPTIONAL REGULATOR REDD-RELATED"/>
    <property type="match status" value="1"/>
</dbReference>
<dbReference type="Pfam" id="PF03704">
    <property type="entry name" value="BTAD"/>
    <property type="match status" value="1"/>
</dbReference>